<proteinExistence type="predicted"/>
<feature type="non-terminal residue" evidence="2">
    <location>
        <position position="26"/>
    </location>
</feature>
<evidence type="ECO:0000313" key="2">
    <source>
        <dbReference type="EMBL" id="SVA88032.1"/>
    </source>
</evidence>
<accession>A0A381ZGR8</accession>
<sequence>MTGRHARNSAVGVGVAIGVMIAVALD</sequence>
<organism evidence="2">
    <name type="scientific">marine metagenome</name>
    <dbReference type="NCBI Taxonomy" id="408172"/>
    <lineage>
        <taxon>unclassified sequences</taxon>
        <taxon>metagenomes</taxon>
        <taxon>ecological metagenomes</taxon>
    </lineage>
</organism>
<keyword evidence="1" id="KW-1133">Transmembrane helix</keyword>
<protein>
    <submittedName>
        <fullName evidence="2">Uncharacterized protein</fullName>
    </submittedName>
</protein>
<gene>
    <name evidence="2" type="ORF">METZ01_LOCUS140886</name>
</gene>
<keyword evidence="1" id="KW-0472">Membrane</keyword>
<evidence type="ECO:0000256" key="1">
    <source>
        <dbReference type="SAM" id="Phobius"/>
    </source>
</evidence>
<feature type="transmembrane region" description="Helical" evidence="1">
    <location>
        <begin position="6"/>
        <end position="25"/>
    </location>
</feature>
<reference evidence="2" key="1">
    <citation type="submission" date="2018-05" db="EMBL/GenBank/DDBJ databases">
        <authorList>
            <person name="Lanie J.A."/>
            <person name="Ng W.-L."/>
            <person name="Kazmierczak K.M."/>
            <person name="Andrzejewski T.M."/>
            <person name="Davidsen T.M."/>
            <person name="Wayne K.J."/>
            <person name="Tettelin H."/>
            <person name="Glass J.I."/>
            <person name="Rusch D."/>
            <person name="Podicherti R."/>
            <person name="Tsui H.-C.T."/>
            <person name="Winkler M.E."/>
        </authorList>
    </citation>
    <scope>NUCLEOTIDE SEQUENCE</scope>
</reference>
<dbReference type="EMBL" id="UINC01021130">
    <property type="protein sequence ID" value="SVA88032.1"/>
    <property type="molecule type" value="Genomic_DNA"/>
</dbReference>
<keyword evidence="1" id="KW-0812">Transmembrane</keyword>
<dbReference type="AlphaFoldDB" id="A0A381ZGR8"/>
<name>A0A381ZGR8_9ZZZZ</name>